<dbReference type="AlphaFoldDB" id="A0AAD7VC87"/>
<evidence type="ECO:0000313" key="1">
    <source>
        <dbReference type="EMBL" id="KAJ7971122.1"/>
    </source>
</evidence>
<protein>
    <submittedName>
        <fullName evidence="1">AUGMIN subunit 5</fullName>
    </submittedName>
</protein>
<dbReference type="InterPro" id="IPR029131">
    <property type="entry name" value="HAUS5"/>
</dbReference>
<dbReference type="PANTHER" id="PTHR34968:SF1">
    <property type="entry name" value="AUGMIN SUBUNIT 5"/>
    <property type="match status" value="1"/>
</dbReference>
<gene>
    <name evidence="1" type="ORF">O6P43_009199</name>
</gene>
<dbReference type="GO" id="GO:0070652">
    <property type="term" value="C:HAUS complex"/>
    <property type="evidence" value="ECO:0007669"/>
    <property type="project" value="InterPro"/>
</dbReference>
<name>A0AAD7VC87_QUISA</name>
<sequence>MIGESSSSAETREAALLERELAAKEVDMLRNIVRRQLKDLKARMLEVFLEEAERKRMPDERSNYRHKQVMLKAYNQQCDGAVKIFAEYHKHLLHYVNQARDTQNSDVDSSIEVVNSFGARDKKEAVYSTVKGCKSGDDIILIETTSE</sequence>
<dbReference type="PANTHER" id="PTHR34968">
    <property type="entry name" value="AUGMIN SUBUNIT 5"/>
    <property type="match status" value="1"/>
</dbReference>
<evidence type="ECO:0000313" key="2">
    <source>
        <dbReference type="Proteomes" id="UP001163823"/>
    </source>
</evidence>
<dbReference type="Proteomes" id="UP001163823">
    <property type="component" value="Chromosome 4"/>
</dbReference>
<comment type="caution">
    <text evidence="1">The sequence shown here is derived from an EMBL/GenBank/DDBJ whole genome shotgun (WGS) entry which is preliminary data.</text>
</comment>
<accession>A0AAD7VC87</accession>
<proteinExistence type="predicted"/>
<dbReference type="EMBL" id="JARAOO010000004">
    <property type="protein sequence ID" value="KAJ7971122.1"/>
    <property type="molecule type" value="Genomic_DNA"/>
</dbReference>
<dbReference type="Pfam" id="PF14817">
    <property type="entry name" value="HAUS5"/>
    <property type="match status" value="1"/>
</dbReference>
<organism evidence="1 2">
    <name type="scientific">Quillaja saponaria</name>
    <name type="common">Soap bark tree</name>
    <dbReference type="NCBI Taxonomy" id="32244"/>
    <lineage>
        <taxon>Eukaryota</taxon>
        <taxon>Viridiplantae</taxon>
        <taxon>Streptophyta</taxon>
        <taxon>Embryophyta</taxon>
        <taxon>Tracheophyta</taxon>
        <taxon>Spermatophyta</taxon>
        <taxon>Magnoliopsida</taxon>
        <taxon>eudicotyledons</taxon>
        <taxon>Gunneridae</taxon>
        <taxon>Pentapetalae</taxon>
        <taxon>rosids</taxon>
        <taxon>fabids</taxon>
        <taxon>Fabales</taxon>
        <taxon>Quillajaceae</taxon>
        <taxon>Quillaja</taxon>
    </lineage>
</organism>
<dbReference type="InterPro" id="IPR044706">
    <property type="entry name" value="AUG5_plant"/>
</dbReference>
<keyword evidence="2" id="KW-1185">Reference proteome</keyword>
<dbReference type="GO" id="GO:0005876">
    <property type="term" value="C:spindle microtubule"/>
    <property type="evidence" value="ECO:0007669"/>
    <property type="project" value="InterPro"/>
</dbReference>
<dbReference type="KEGG" id="qsa:O6P43_009199"/>
<reference evidence="1" key="1">
    <citation type="journal article" date="2023" name="Science">
        <title>Elucidation of the pathway for biosynthesis of saponin adjuvants from the soapbark tree.</title>
        <authorList>
            <person name="Reed J."/>
            <person name="Orme A."/>
            <person name="El-Demerdash A."/>
            <person name="Owen C."/>
            <person name="Martin L.B.B."/>
            <person name="Misra R.C."/>
            <person name="Kikuchi S."/>
            <person name="Rejzek M."/>
            <person name="Martin A.C."/>
            <person name="Harkess A."/>
            <person name="Leebens-Mack J."/>
            <person name="Louveau T."/>
            <person name="Stephenson M.J."/>
            <person name="Osbourn A."/>
        </authorList>
    </citation>
    <scope>NUCLEOTIDE SEQUENCE</scope>
    <source>
        <strain evidence="1">S10</strain>
    </source>
</reference>
<dbReference type="GO" id="GO:0051225">
    <property type="term" value="P:spindle assembly"/>
    <property type="evidence" value="ECO:0007669"/>
    <property type="project" value="InterPro"/>
</dbReference>